<dbReference type="KEGG" id="rtu:PR017_21060"/>
<name>A0AAF1K827_9HYPH</name>
<evidence type="ECO:0000256" key="3">
    <source>
        <dbReference type="ARBA" id="ARBA00022679"/>
    </source>
</evidence>
<keyword evidence="3" id="KW-0808">Transferase</keyword>
<dbReference type="InterPro" id="IPR006446">
    <property type="entry name" value="RhaTrfase"/>
</dbReference>
<dbReference type="RefSeq" id="WP_240538867.1">
    <property type="nucleotide sequence ID" value="NZ_CP117256.1"/>
</dbReference>
<evidence type="ECO:0000256" key="2">
    <source>
        <dbReference type="ARBA" id="ARBA00022676"/>
    </source>
</evidence>
<protein>
    <submittedName>
        <fullName evidence="4">Glycosyltransferase family 2 protein</fullName>
    </submittedName>
</protein>
<geneLocation type="plasmid" evidence="4 5">
    <name>pRt1078</name>
</geneLocation>
<dbReference type="Proteomes" id="UP000249499">
    <property type="component" value="Plasmid pRt1078"/>
</dbReference>
<dbReference type="EMBL" id="CP117256">
    <property type="protein sequence ID" value="WFR97678.1"/>
    <property type="molecule type" value="Genomic_DNA"/>
</dbReference>
<reference evidence="4 5" key="1">
    <citation type="journal article" date="2018" name="Sci. Rep.">
        <title>Rhizobium tumorigenes sp. nov., a novel plant tumorigenic bacterium isolated from cane gall tumors on thornless blackberry.</title>
        <authorList>
            <person name="Kuzmanovi N."/>
            <person name="Smalla K."/>
            <person name="Gronow S."/>
            <person name="PuBawska J."/>
        </authorList>
    </citation>
    <scope>NUCLEOTIDE SEQUENCE [LARGE SCALE GENOMIC DNA]</scope>
    <source>
        <strain evidence="4 5">1078</strain>
    </source>
</reference>
<dbReference type="SUPFAM" id="SSF53448">
    <property type="entry name" value="Nucleotide-diphospho-sugar transferases"/>
    <property type="match status" value="1"/>
</dbReference>
<dbReference type="Gene3D" id="3.90.550.10">
    <property type="entry name" value="Spore Coat Polysaccharide Biosynthesis Protein SpsA, Chain A"/>
    <property type="match status" value="1"/>
</dbReference>
<dbReference type="PANTHER" id="PTHR43179:SF12">
    <property type="entry name" value="GALACTOFURANOSYLTRANSFERASE GLFT2"/>
    <property type="match status" value="1"/>
</dbReference>
<dbReference type="GO" id="GO:0016757">
    <property type="term" value="F:glycosyltransferase activity"/>
    <property type="evidence" value="ECO:0007669"/>
    <property type="project" value="UniProtKB-KW"/>
</dbReference>
<comment type="similarity">
    <text evidence="1">Belongs to the glycosyltransferase 2 family.</text>
</comment>
<keyword evidence="4" id="KW-0614">Plasmid</keyword>
<dbReference type="AlphaFoldDB" id="A0AAF1K827"/>
<dbReference type="InterPro" id="IPR029044">
    <property type="entry name" value="Nucleotide-diphossugar_trans"/>
</dbReference>
<proteinExistence type="inferred from homology"/>
<gene>
    <name evidence="4" type="ORF">PR017_21060</name>
</gene>
<evidence type="ECO:0000256" key="1">
    <source>
        <dbReference type="ARBA" id="ARBA00006739"/>
    </source>
</evidence>
<dbReference type="CDD" id="cd02526">
    <property type="entry name" value="GT2_RfbF_like"/>
    <property type="match status" value="1"/>
</dbReference>
<dbReference type="NCBIfam" id="TIGR01556">
    <property type="entry name" value="rhamnosyltran"/>
    <property type="match status" value="1"/>
</dbReference>
<organism evidence="4 5">
    <name type="scientific">Rhizobium tumorigenes</name>
    <dbReference type="NCBI Taxonomy" id="2041385"/>
    <lineage>
        <taxon>Bacteria</taxon>
        <taxon>Pseudomonadati</taxon>
        <taxon>Pseudomonadota</taxon>
        <taxon>Alphaproteobacteria</taxon>
        <taxon>Hyphomicrobiales</taxon>
        <taxon>Rhizobiaceae</taxon>
        <taxon>Rhizobium/Agrobacterium group</taxon>
        <taxon>Rhizobium</taxon>
    </lineage>
</organism>
<sequence>MRSVMDGNHEPEDRQLFAGDLTGSGWQRVGCVIVTYRPHHEPLLRQVAAIHMQVGTIVLVDNGDGLSLPTFPEEYGLEVICLGANDGIARAQNVGIQRLFDRGATHILLLDQDSLPAADMVACLLEGLTQLQQSGIAVAAVGPQYSDPRQGAHSPFVYREGLALKERSPHDPPSSAVSADFLIASGCLIPTAVLGAVGAMDESLFIDYVDIEWGLRAQHLGYSSYGIPVAQMEHSLGDDWIVHRGRRFPVHSPLRHYYYTRNSLLLARRPWIGWPWRFILLRRMAKQFVFFSVFVPGKRLENAWMMTRGVLHGVLGRSGKL</sequence>
<evidence type="ECO:0000313" key="4">
    <source>
        <dbReference type="EMBL" id="WFR97678.1"/>
    </source>
</evidence>
<accession>A0AAF1K827</accession>
<reference evidence="5" key="2">
    <citation type="journal article" date="2023" name="MicrobiologyOpen">
        <title>Genomics of the tumorigenes clade of the family Rhizobiaceae and description of Rhizobium rhododendri sp. nov.</title>
        <authorList>
            <person name="Kuzmanovic N."/>
            <person name="diCenzo G.C."/>
            <person name="Bunk B."/>
            <person name="Sproeer C."/>
            <person name="Fruehling A."/>
            <person name="Neumann-Schaal M."/>
            <person name="Overmann J."/>
            <person name="Smalla K."/>
        </authorList>
    </citation>
    <scope>NUCLEOTIDE SEQUENCE [LARGE SCALE GENOMIC DNA]</scope>
    <source>
        <strain evidence="5">1078</strain>
        <plasmid evidence="5">pRt1078</plasmid>
    </source>
</reference>
<dbReference type="PANTHER" id="PTHR43179">
    <property type="entry name" value="RHAMNOSYLTRANSFERASE WBBL"/>
    <property type="match status" value="1"/>
</dbReference>
<keyword evidence="5" id="KW-1185">Reference proteome</keyword>
<keyword evidence="2" id="KW-0328">Glycosyltransferase</keyword>
<evidence type="ECO:0000313" key="5">
    <source>
        <dbReference type="Proteomes" id="UP000249499"/>
    </source>
</evidence>